<keyword evidence="3" id="KW-0540">Nuclease</keyword>
<dbReference type="Proteomes" id="UP001480595">
    <property type="component" value="Unassembled WGS sequence"/>
</dbReference>
<dbReference type="EMBL" id="JAQQWL010000010">
    <property type="protein sequence ID" value="KAK8054639.1"/>
    <property type="molecule type" value="Genomic_DNA"/>
</dbReference>
<dbReference type="Pfam" id="PF00445">
    <property type="entry name" value="Ribonuclease_T2"/>
    <property type="match status" value="1"/>
</dbReference>
<dbReference type="InterPro" id="IPR033130">
    <property type="entry name" value="RNase_T2_His_AS_2"/>
</dbReference>
<dbReference type="InterPro" id="IPR001568">
    <property type="entry name" value="RNase_T2-like"/>
</dbReference>
<gene>
    <name evidence="5" type="ORF">PG994_009706</name>
</gene>
<evidence type="ECO:0000313" key="6">
    <source>
        <dbReference type="Proteomes" id="UP001480595"/>
    </source>
</evidence>
<keyword evidence="3" id="KW-0378">Hydrolase</keyword>
<dbReference type="PANTHER" id="PTHR11240:SF22">
    <property type="entry name" value="RIBONUCLEASE T2"/>
    <property type="match status" value="1"/>
</dbReference>
<dbReference type="GeneID" id="92094178"/>
<dbReference type="EC" id="4.6.1.19" evidence="2"/>
<evidence type="ECO:0000256" key="1">
    <source>
        <dbReference type="ARBA" id="ARBA00007469"/>
    </source>
</evidence>
<accession>A0ABR1U6Y2</accession>
<name>A0ABR1U6Y2_9PEZI</name>
<dbReference type="RefSeq" id="XP_066713285.1">
    <property type="nucleotide sequence ID" value="XM_066861115.1"/>
</dbReference>
<sequence>MAPSASLRSILAYVGNLISQVPLQLSDVPNPLAPFLGPTDPTTTTTTTTTAAAAVGTGIAPVTPYIPLSGAPTCPIDGPTSCNNQTSADSCCFVHPGGRLLLTQFWDEATHVGGSETDWTAHGLWPDLCDGSYDQFCGMTPRFNNITAILKHYEQDELLGYMSRYWVAKYGTNEHLWEHEYNKHATCINTLAPACYGDAYKPGLEVVDYFERAFGLFRQLDTYHALAQSGIEPSSSKTFDLEIIQTVLERFSGGRVILKCGGRRRDRLHEAWYVYFVKGSLQSGQFVPAGDSFKGDQGNCAKRVKYLPKRKKY</sequence>
<evidence type="ECO:0000256" key="2">
    <source>
        <dbReference type="ARBA" id="ARBA00012571"/>
    </source>
</evidence>
<dbReference type="PROSITE" id="PS00531">
    <property type="entry name" value="RNASE_T2_2"/>
    <property type="match status" value="1"/>
</dbReference>
<comment type="similarity">
    <text evidence="1 4">Belongs to the RNase T2 family.</text>
</comment>
<dbReference type="InterPro" id="IPR036430">
    <property type="entry name" value="RNase_T2-like_sf"/>
</dbReference>
<protein>
    <recommendedName>
        <fullName evidence="2">ribonuclease T2</fullName>
        <ecNumber evidence="2">4.6.1.19</ecNumber>
    </recommendedName>
</protein>
<evidence type="ECO:0000313" key="5">
    <source>
        <dbReference type="EMBL" id="KAK8054639.1"/>
    </source>
</evidence>
<evidence type="ECO:0000256" key="3">
    <source>
        <dbReference type="ARBA" id="ARBA00022759"/>
    </source>
</evidence>
<evidence type="ECO:0000256" key="4">
    <source>
        <dbReference type="RuleBase" id="RU004328"/>
    </source>
</evidence>
<keyword evidence="6" id="KW-1185">Reference proteome</keyword>
<dbReference type="Gene3D" id="3.90.730.10">
    <property type="entry name" value="Ribonuclease T2-like"/>
    <property type="match status" value="1"/>
</dbReference>
<comment type="caution">
    <text evidence="5">The sequence shown here is derived from an EMBL/GenBank/DDBJ whole genome shotgun (WGS) entry which is preliminary data.</text>
</comment>
<reference evidence="5 6" key="1">
    <citation type="submission" date="2023-01" db="EMBL/GenBank/DDBJ databases">
        <title>Analysis of 21 Apiospora genomes using comparative genomics revels a genus with tremendous synthesis potential of carbohydrate active enzymes and secondary metabolites.</title>
        <authorList>
            <person name="Sorensen T."/>
        </authorList>
    </citation>
    <scope>NUCLEOTIDE SEQUENCE [LARGE SCALE GENOMIC DNA]</scope>
    <source>
        <strain evidence="5 6">CBS 135458</strain>
    </source>
</reference>
<proteinExistence type="inferred from homology"/>
<dbReference type="SUPFAM" id="SSF55895">
    <property type="entry name" value="Ribonuclease Rh-like"/>
    <property type="match status" value="1"/>
</dbReference>
<organism evidence="5 6">
    <name type="scientific">Apiospora phragmitis</name>
    <dbReference type="NCBI Taxonomy" id="2905665"/>
    <lineage>
        <taxon>Eukaryota</taxon>
        <taxon>Fungi</taxon>
        <taxon>Dikarya</taxon>
        <taxon>Ascomycota</taxon>
        <taxon>Pezizomycotina</taxon>
        <taxon>Sordariomycetes</taxon>
        <taxon>Xylariomycetidae</taxon>
        <taxon>Amphisphaeriales</taxon>
        <taxon>Apiosporaceae</taxon>
        <taxon>Apiospora</taxon>
    </lineage>
</organism>
<dbReference type="PANTHER" id="PTHR11240">
    <property type="entry name" value="RIBONUCLEASE T2"/>
    <property type="match status" value="1"/>
</dbReference>
<keyword evidence="3" id="KW-0255">Endonuclease</keyword>